<dbReference type="GO" id="GO:0006508">
    <property type="term" value="P:proteolysis"/>
    <property type="evidence" value="ECO:0007669"/>
    <property type="project" value="InterPro"/>
</dbReference>
<dbReference type="CDD" id="cd00303">
    <property type="entry name" value="retropepsin_like"/>
    <property type="match status" value="1"/>
</dbReference>
<name>A0A1U7VVG0_NICSY</name>
<organism evidence="3 4">
    <name type="scientific">Nicotiana sylvestris</name>
    <name type="common">Wood tobacco</name>
    <name type="synonym">South American tobacco</name>
    <dbReference type="NCBI Taxonomy" id="4096"/>
    <lineage>
        <taxon>Eukaryota</taxon>
        <taxon>Viridiplantae</taxon>
        <taxon>Streptophyta</taxon>
        <taxon>Embryophyta</taxon>
        <taxon>Tracheophyta</taxon>
        <taxon>Spermatophyta</taxon>
        <taxon>Magnoliopsida</taxon>
        <taxon>eudicotyledons</taxon>
        <taxon>Gunneridae</taxon>
        <taxon>Pentapetalae</taxon>
        <taxon>asterids</taxon>
        <taxon>lamiids</taxon>
        <taxon>Solanales</taxon>
        <taxon>Solanaceae</taxon>
        <taxon>Nicotianoideae</taxon>
        <taxon>Nicotianeae</taxon>
        <taxon>Nicotiana</taxon>
    </lineage>
</organism>
<dbReference type="Pfam" id="PF13650">
    <property type="entry name" value="Asp_protease_2"/>
    <property type="match status" value="1"/>
</dbReference>
<feature type="domain" description="Retrotransposon gag" evidence="2">
    <location>
        <begin position="19"/>
        <end position="113"/>
    </location>
</feature>
<dbReference type="SUPFAM" id="SSF50630">
    <property type="entry name" value="Acid proteases"/>
    <property type="match status" value="1"/>
</dbReference>
<dbReference type="InterPro" id="IPR032567">
    <property type="entry name" value="RTL1-rel"/>
</dbReference>
<dbReference type="SUPFAM" id="SSF56672">
    <property type="entry name" value="DNA/RNA polymerases"/>
    <property type="match status" value="1"/>
</dbReference>
<dbReference type="CDD" id="cd01647">
    <property type="entry name" value="RT_LTR"/>
    <property type="match status" value="1"/>
</dbReference>
<dbReference type="OrthoDB" id="1939491at2759"/>
<dbReference type="PANTHER" id="PTHR15503">
    <property type="entry name" value="LDOC1 RELATED"/>
    <property type="match status" value="1"/>
</dbReference>
<dbReference type="InterPro" id="IPR000477">
    <property type="entry name" value="RT_dom"/>
</dbReference>
<evidence type="ECO:0000313" key="3">
    <source>
        <dbReference type="Proteomes" id="UP000189701"/>
    </source>
</evidence>
<dbReference type="InterPro" id="IPR021109">
    <property type="entry name" value="Peptidase_aspartic_dom_sf"/>
</dbReference>
<reference evidence="4" key="2">
    <citation type="submission" date="2025-08" db="UniProtKB">
        <authorList>
            <consortium name="RefSeq"/>
        </authorList>
    </citation>
    <scope>IDENTIFICATION</scope>
    <source>
        <tissue evidence="4">Leaf</tissue>
    </source>
</reference>
<dbReference type="InterPro" id="IPR043128">
    <property type="entry name" value="Rev_trsase/Diguanyl_cyclase"/>
</dbReference>
<dbReference type="RefSeq" id="XP_009766389.1">
    <property type="nucleotide sequence ID" value="XM_009768087.1"/>
</dbReference>
<dbReference type="GO" id="GO:0004190">
    <property type="term" value="F:aspartic-type endopeptidase activity"/>
    <property type="evidence" value="ECO:0007669"/>
    <property type="project" value="InterPro"/>
</dbReference>
<dbReference type="AlphaFoldDB" id="A0A1U7VVG0"/>
<dbReference type="Gene3D" id="2.40.70.10">
    <property type="entry name" value="Acid Proteases"/>
    <property type="match status" value="1"/>
</dbReference>
<keyword evidence="3" id="KW-1185">Reference proteome</keyword>
<dbReference type="Proteomes" id="UP000189701">
    <property type="component" value="Unplaced"/>
</dbReference>
<dbReference type="PROSITE" id="PS00141">
    <property type="entry name" value="ASP_PROTEASE"/>
    <property type="match status" value="1"/>
</dbReference>
<gene>
    <name evidence="4" type="primary">LOC104217768</name>
</gene>
<feature type="non-terminal residue" evidence="4">
    <location>
        <position position="614"/>
    </location>
</feature>
<sequence length="614" mass="68951">MEDYYEHLNIVDEAAKIRAATMYLIDTAMLWWRRKKTEMEKGTCSIQTWEQFKSELKRQLYPQNVVNEARRKLRELKQTTSIREYVKEFTKLILQIPNMSGEDVLFYFMDGLQNWAKQELQRRQVKDVDEAIAVAESLTDFRTEAPSQGTPRANPSDLEEIVHIETKASKLLAPIVIPKEKATTILTGATDCPSLGKLSALIAAERRQEGAAQTDIQAGEAATQGRQNVAHLGHMMLGALLTKEPALKQVTRDKPDLAQMGQTLLGAVMGKEPRLKQKGSLFVDAKLNGQPVRIMVDTGATHNFVTEAKARSLGLTFSPSSSLLKTVNANLTNVNGVAHNVQLNLGAWQGSVSFFVAPMDVGPCVVPTLRVPQAVGQLSAMQIVKGFKRGEATFLAAVTEINEVKVDETLPPCVQQVLDENKDVMPEELPKCLPLRREVDHQIELIPGAKPPAMGPYRMAPPELEELRKQLKELLEAGHVRPSKAPFGAPVFFQKKQDGSLRLCIDYRALNKVTVKNKYPIPLIADLFDRLGQAKFVVIYLDDIVIYSSSIEEHLDHLRKVFQILRENNLFVKREKCSFAQPQVKFLGHTISQRHIRMDNHKVTTIRDWEAPTK</sequence>
<feature type="domain" description="Reverse transcriptase" evidence="1">
    <location>
        <begin position="525"/>
        <end position="591"/>
    </location>
</feature>
<evidence type="ECO:0000259" key="2">
    <source>
        <dbReference type="Pfam" id="PF03732"/>
    </source>
</evidence>
<dbReference type="STRING" id="4096.A0A1U7VVG0"/>
<dbReference type="InterPro" id="IPR043502">
    <property type="entry name" value="DNA/RNA_pol_sf"/>
</dbReference>
<accession>A0A1U7VVG0</accession>
<reference evidence="3" key="1">
    <citation type="journal article" date="2013" name="Genome Biol.">
        <title>Reference genomes and transcriptomes of Nicotiana sylvestris and Nicotiana tomentosiformis.</title>
        <authorList>
            <person name="Sierro N."/>
            <person name="Battey J.N."/>
            <person name="Ouadi S."/>
            <person name="Bovet L."/>
            <person name="Goepfert S."/>
            <person name="Bakaher N."/>
            <person name="Peitsch M.C."/>
            <person name="Ivanov N.V."/>
        </authorList>
    </citation>
    <scope>NUCLEOTIDE SEQUENCE [LARGE SCALE GENOMIC DNA]</scope>
</reference>
<proteinExistence type="predicted"/>
<dbReference type="PANTHER" id="PTHR15503:SF45">
    <property type="entry name" value="RNA-DIRECTED DNA POLYMERASE HOMOLOG"/>
    <property type="match status" value="1"/>
</dbReference>
<dbReference type="InterPro" id="IPR001969">
    <property type="entry name" value="Aspartic_peptidase_AS"/>
</dbReference>
<dbReference type="eggNOG" id="KOG0017">
    <property type="taxonomic scope" value="Eukaryota"/>
</dbReference>
<dbReference type="FunFam" id="3.30.70.270:FF:000003">
    <property type="entry name" value="Transposon Ty3-G Gag-Pol polyprotein"/>
    <property type="match status" value="1"/>
</dbReference>
<evidence type="ECO:0000259" key="1">
    <source>
        <dbReference type="Pfam" id="PF00078"/>
    </source>
</evidence>
<dbReference type="InterPro" id="IPR005162">
    <property type="entry name" value="Retrotrans_gag_dom"/>
</dbReference>
<protein>
    <submittedName>
        <fullName evidence="4">Uncharacterized protein LOC104217768</fullName>
    </submittedName>
</protein>
<dbReference type="Pfam" id="PF03732">
    <property type="entry name" value="Retrotrans_gag"/>
    <property type="match status" value="1"/>
</dbReference>
<dbReference type="Gene3D" id="3.30.70.270">
    <property type="match status" value="1"/>
</dbReference>
<dbReference type="Gene3D" id="3.10.10.10">
    <property type="entry name" value="HIV Type 1 Reverse Transcriptase, subunit A, domain 1"/>
    <property type="match status" value="1"/>
</dbReference>
<dbReference type="Pfam" id="PF00078">
    <property type="entry name" value="RVT_1"/>
    <property type="match status" value="1"/>
</dbReference>
<evidence type="ECO:0000313" key="4">
    <source>
        <dbReference type="RefSeq" id="XP_009766389.1"/>
    </source>
</evidence>